<proteinExistence type="inferred from homology"/>
<dbReference type="InterPro" id="IPR001509">
    <property type="entry name" value="Epimerase_deHydtase"/>
</dbReference>
<comment type="caution">
    <text evidence="3">The sequence shown here is derived from an EMBL/GenBank/DDBJ whole genome shotgun (WGS) entry which is preliminary data.</text>
</comment>
<evidence type="ECO:0000313" key="4">
    <source>
        <dbReference type="Proteomes" id="UP000176705"/>
    </source>
</evidence>
<dbReference type="Proteomes" id="UP000176705">
    <property type="component" value="Unassembled WGS sequence"/>
</dbReference>
<evidence type="ECO:0000256" key="1">
    <source>
        <dbReference type="ARBA" id="ARBA00007637"/>
    </source>
</evidence>
<feature type="domain" description="NAD-dependent epimerase/dehydratase" evidence="2">
    <location>
        <begin position="7"/>
        <end position="237"/>
    </location>
</feature>
<evidence type="ECO:0000259" key="2">
    <source>
        <dbReference type="Pfam" id="PF01370"/>
    </source>
</evidence>
<organism evidence="3 4">
    <name type="scientific">Candidatus Sungbacteria bacterium RIFCSPLOWO2_01_FULL_59_16</name>
    <dbReference type="NCBI Taxonomy" id="1802280"/>
    <lineage>
        <taxon>Bacteria</taxon>
        <taxon>Candidatus Sungiibacteriota</taxon>
    </lineage>
</organism>
<name>A0A1G2LBY5_9BACT</name>
<sequence>MRLPSPILVTGAAGFIGANLLGRLLRGPRNNIHIFVKKDTAMWRIKHLRSKIKIHLVDIADAASVLLAIKKVKPRTIFHLATYGGYSHQRDEKAVISANIIGTHNLMRACATEGFAAFVNTGSSSEYGLCSKPMRESDALKPNTLYGTTKVWATLFGQFLARTRKLPIVTMRPFSVYGPYEPLGRLMPNLIVAAYQGKNPHLSSPTSVRDYIYIEDLVDAYLAVANKPAAGEIFNVGTGKQRTLREVFTTMKKILHSPMEPIWDESVGRSFETKSWRADISKMKQYYRWSPHHDLESGLRSMTSWFANNKHLYQISK</sequence>
<dbReference type="STRING" id="1802280.A3B37_03610"/>
<dbReference type="Pfam" id="PF01370">
    <property type="entry name" value="Epimerase"/>
    <property type="match status" value="1"/>
</dbReference>
<dbReference type="SUPFAM" id="SSF51735">
    <property type="entry name" value="NAD(P)-binding Rossmann-fold domains"/>
    <property type="match status" value="1"/>
</dbReference>
<accession>A0A1G2LBY5</accession>
<dbReference type="Gene3D" id="3.40.50.720">
    <property type="entry name" value="NAD(P)-binding Rossmann-like Domain"/>
    <property type="match status" value="1"/>
</dbReference>
<evidence type="ECO:0000313" key="3">
    <source>
        <dbReference type="EMBL" id="OHA08319.1"/>
    </source>
</evidence>
<dbReference type="PANTHER" id="PTHR43000">
    <property type="entry name" value="DTDP-D-GLUCOSE 4,6-DEHYDRATASE-RELATED"/>
    <property type="match status" value="1"/>
</dbReference>
<dbReference type="EMBL" id="MHQS01000018">
    <property type="protein sequence ID" value="OHA08319.1"/>
    <property type="molecule type" value="Genomic_DNA"/>
</dbReference>
<comment type="similarity">
    <text evidence="1">Belongs to the NAD(P)-dependent epimerase/dehydratase family.</text>
</comment>
<gene>
    <name evidence="3" type="ORF">A3B37_03610</name>
</gene>
<protein>
    <recommendedName>
        <fullName evidence="2">NAD-dependent epimerase/dehydratase domain-containing protein</fullName>
    </recommendedName>
</protein>
<dbReference type="InterPro" id="IPR036291">
    <property type="entry name" value="NAD(P)-bd_dom_sf"/>
</dbReference>
<reference evidence="3 4" key="1">
    <citation type="journal article" date="2016" name="Nat. Commun.">
        <title>Thousands of microbial genomes shed light on interconnected biogeochemical processes in an aquifer system.</title>
        <authorList>
            <person name="Anantharaman K."/>
            <person name="Brown C.T."/>
            <person name="Hug L.A."/>
            <person name="Sharon I."/>
            <person name="Castelle C.J."/>
            <person name="Probst A.J."/>
            <person name="Thomas B.C."/>
            <person name="Singh A."/>
            <person name="Wilkins M.J."/>
            <person name="Karaoz U."/>
            <person name="Brodie E.L."/>
            <person name="Williams K.H."/>
            <person name="Hubbard S.S."/>
            <person name="Banfield J.F."/>
        </authorList>
    </citation>
    <scope>NUCLEOTIDE SEQUENCE [LARGE SCALE GENOMIC DNA]</scope>
</reference>
<dbReference type="AlphaFoldDB" id="A0A1G2LBY5"/>